<comment type="similarity">
    <text evidence="1">Belongs to the pseudouridine synthase RluA family.</text>
</comment>
<dbReference type="InterPro" id="IPR020103">
    <property type="entry name" value="PsdUridine_synth_cat_dom_sf"/>
</dbReference>
<evidence type="ECO:0000259" key="2">
    <source>
        <dbReference type="Pfam" id="PF00849"/>
    </source>
</evidence>
<dbReference type="KEGG" id="paln:B0W48_17475"/>
<proteinExistence type="inferred from homology"/>
<evidence type="ECO:0000256" key="1">
    <source>
        <dbReference type="ARBA" id="ARBA00010876"/>
    </source>
</evidence>
<dbReference type="PANTHER" id="PTHR21600:SF87">
    <property type="entry name" value="RNA PSEUDOURIDYLATE SYNTHASE DOMAIN-CONTAINING PROTEIN 1"/>
    <property type="match status" value="1"/>
</dbReference>
<dbReference type="STRING" id="247523.B0W48_17475"/>
<sequence length="226" mass="25580">MSEQANTLLKIVFTHNDFYILEKPAGLSFHSEDGPGFVVLAELQLSQKLYAVHRLDKVTSGLIILARNKDAAACFTALFTEHAISKFYLAISDAKPKKKQGWIKGDMAKSRRGSFKLLTTKLNPAITRFYSVSYKTGFRAYILKPYSGKTHQLRVALKSIGSAILGDAMYAGTPSNRTYLHAYALSFLWQGEHMQFTLLPDHGDEYIALIKHQDFQAWQSPWQLDW</sequence>
<dbReference type="InterPro" id="IPR050188">
    <property type="entry name" value="RluA_PseudoU_synthase"/>
</dbReference>
<dbReference type="InterPro" id="IPR006224">
    <property type="entry name" value="PsdUridine_synth_RluA-like_CS"/>
</dbReference>
<dbReference type="AlphaFoldDB" id="A0A1Q2H223"/>
<dbReference type="GO" id="GO:0000455">
    <property type="term" value="P:enzyme-directed rRNA pseudouridine synthesis"/>
    <property type="evidence" value="ECO:0007669"/>
    <property type="project" value="TreeGrafter"/>
</dbReference>
<dbReference type="NCBIfam" id="TIGR01621">
    <property type="entry name" value="RluA-like"/>
    <property type="match status" value="1"/>
</dbReference>
<dbReference type="GO" id="GO:0003723">
    <property type="term" value="F:RNA binding"/>
    <property type="evidence" value="ECO:0007669"/>
    <property type="project" value="InterPro"/>
</dbReference>
<accession>A0A1Q2H223</accession>
<feature type="domain" description="Pseudouridine synthase RsuA/RluA-like" evidence="2">
    <location>
        <begin position="17"/>
        <end position="158"/>
    </location>
</feature>
<reference evidence="3 4" key="1">
    <citation type="submission" date="2017-02" db="EMBL/GenBank/DDBJ databases">
        <title>Complete genome sequence of the cold-active Pseudoalteromonas aliena strain EH1 isolated from Arctic seawater.</title>
        <authorList>
            <person name="Kim E."/>
            <person name="Heo E."/>
            <person name="Kim H."/>
            <person name="Kim D."/>
        </authorList>
    </citation>
    <scope>NUCLEOTIDE SEQUENCE [LARGE SCALE GENOMIC DNA]</scope>
    <source>
        <strain evidence="3 4">EH1</strain>
    </source>
</reference>
<dbReference type="SUPFAM" id="SSF55120">
    <property type="entry name" value="Pseudouridine synthase"/>
    <property type="match status" value="1"/>
</dbReference>
<dbReference type="GO" id="GO:0009982">
    <property type="term" value="F:pseudouridine synthase activity"/>
    <property type="evidence" value="ECO:0007669"/>
    <property type="project" value="InterPro"/>
</dbReference>
<dbReference type="GO" id="GO:0140098">
    <property type="term" value="F:catalytic activity, acting on RNA"/>
    <property type="evidence" value="ECO:0007669"/>
    <property type="project" value="UniProtKB-ARBA"/>
</dbReference>
<dbReference type="PANTHER" id="PTHR21600">
    <property type="entry name" value="MITOCHONDRIAL RNA PSEUDOURIDINE SYNTHASE"/>
    <property type="match status" value="1"/>
</dbReference>
<organism evidence="3 4">
    <name type="scientific">Pseudoalteromonas aliena</name>
    <dbReference type="NCBI Taxonomy" id="247523"/>
    <lineage>
        <taxon>Bacteria</taxon>
        <taxon>Pseudomonadati</taxon>
        <taxon>Pseudomonadota</taxon>
        <taxon>Gammaproteobacteria</taxon>
        <taxon>Alteromonadales</taxon>
        <taxon>Pseudoalteromonadaceae</taxon>
        <taxon>Pseudoalteromonas</taxon>
    </lineage>
</organism>
<dbReference type="Gene3D" id="3.30.2350.10">
    <property type="entry name" value="Pseudouridine synthase"/>
    <property type="match status" value="1"/>
</dbReference>
<gene>
    <name evidence="3" type="ORF">B0W48_17475</name>
</gene>
<dbReference type="Pfam" id="PF00849">
    <property type="entry name" value="PseudoU_synth_2"/>
    <property type="match status" value="1"/>
</dbReference>
<evidence type="ECO:0000313" key="3">
    <source>
        <dbReference type="EMBL" id="AQQ01402.1"/>
    </source>
</evidence>
<evidence type="ECO:0000313" key="4">
    <source>
        <dbReference type="Proteomes" id="UP000188243"/>
    </source>
</evidence>
<dbReference type="InterPro" id="IPR006145">
    <property type="entry name" value="PsdUridine_synth_RsuA/RluA"/>
</dbReference>
<dbReference type="EMBL" id="CP019628">
    <property type="protein sequence ID" value="AQQ01402.1"/>
    <property type="molecule type" value="Genomic_DNA"/>
</dbReference>
<protein>
    <submittedName>
        <fullName evidence="3">RNA pseudouridine synthase</fullName>
    </submittedName>
</protein>
<dbReference type="CDD" id="cd02869">
    <property type="entry name" value="PseudoU_synth_RluA_like"/>
    <property type="match status" value="1"/>
</dbReference>
<dbReference type="Proteomes" id="UP000188243">
    <property type="component" value="Chromosome"/>
</dbReference>
<dbReference type="PROSITE" id="PS01129">
    <property type="entry name" value="PSI_RLU"/>
    <property type="match status" value="1"/>
</dbReference>
<name>A0A1Q2H223_9GAMM</name>
<dbReference type="RefSeq" id="WP_077538043.1">
    <property type="nucleotide sequence ID" value="NZ_CP019628.1"/>
</dbReference>
<dbReference type="InterPro" id="IPR006508">
    <property type="entry name" value="PsdUridine_synth_RluA-like"/>
</dbReference>